<dbReference type="EMBL" id="JAEHNZ010000001">
    <property type="protein sequence ID" value="MBK0395473.1"/>
    <property type="molecule type" value="Genomic_DNA"/>
</dbReference>
<sequence>MQDTQYLDKFQAMQLAAILISAKSSAQDDAELTHRLFTLAEQIRKKDQEAVRALIGNPKLGC</sequence>
<proteinExistence type="predicted"/>
<dbReference type="RefSeq" id="WP_003795133.1">
    <property type="nucleotide sequence ID" value="NZ_JAEHNZ010000001.1"/>
</dbReference>
<gene>
    <name evidence="1" type="ORF">JDW22_02435</name>
</gene>
<organism evidence="1 2">
    <name type="scientific">Kingella bonacorsii</name>
    <dbReference type="NCBI Taxonomy" id="2796361"/>
    <lineage>
        <taxon>Bacteria</taxon>
        <taxon>Pseudomonadati</taxon>
        <taxon>Pseudomonadota</taxon>
        <taxon>Betaproteobacteria</taxon>
        <taxon>Neisseriales</taxon>
        <taxon>Neisseriaceae</taxon>
        <taxon>Kingella</taxon>
    </lineage>
</organism>
<comment type="caution">
    <text evidence="1">The sequence shown here is derived from an EMBL/GenBank/DDBJ whole genome shotgun (WGS) entry which is preliminary data.</text>
</comment>
<accession>A0ABS1BQK3</accession>
<dbReference type="GeneID" id="84906626"/>
<name>A0ABS1BQK3_9NEIS</name>
<protein>
    <submittedName>
        <fullName evidence="1">Uncharacterized protein</fullName>
    </submittedName>
</protein>
<evidence type="ECO:0000313" key="2">
    <source>
        <dbReference type="Proteomes" id="UP000614058"/>
    </source>
</evidence>
<evidence type="ECO:0000313" key="1">
    <source>
        <dbReference type="EMBL" id="MBK0395473.1"/>
    </source>
</evidence>
<reference evidence="1 2" key="1">
    <citation type="journal article" date="2021" name="Pathogens">
        <title>Isolation and Characterization of Kingella bonacorsii sp. nov., A Novel Kingella Species Detected in a Stable Periodontitis Subject.</title>
        <authorList>
            <person name="Antezack A."/>
            <person name="Boxberger M."/>
            <person name="Rolland C."/>
            <person name="Monnet-Corti V."/>
            <person name="La Scola B."/>
        </authorList>
    </citation>
    <scope>NUCLEOTIDE SEQUENCE [LARGE SCALE GENOMIC DNA]</scope>
    <source>
        <strain evidence="1 2">Marseille-Q4569</strain>
    </source>
</reference>
<dbReference type="Proteomes" id="UP000614058">
    <property type="component" value="Unassembled WGS sequence"/>
</dbReference>
<keyword evidence="2" id="KW-1185">Reference proteome</keyword>